<evidence type="ECO:0000313" key="1">
    <source>
        <dbReference type="EMBL" id="MCI19484.1"/>
    </source>
</evidence>
<keyword evidence="2" id="KW-1185">Reference proteome</keyword>
<name>A0A392Q5S7_9FABA</name>
<dbReference type="AlphaFoldDB" id="A0A392Q5S7"/>
<dbReference type="GO" id="GO:0017056">
    <property type="term" value="F:structural constituent of nuclear pore"/>
    <property type="evidence" value="ECO:0007669"/>
    <property type="project" value="InterPro"/>
</dbReference>
<dbReference type="PANTHER" id="PTHR31431:SF1">
    <property type="entry name" value="NUCLEOPORIN NUP188"/>
    <property type="match status" value="1"/>
</dbReference>
<dbReference type="GO" id="GO:0006606">
    <property type="term" value="P:protein import into nucleus"/>
    <property type="evidence" value="ECO:0007669"/>
    <property type="project" value="TreeGrafter"/>
</dbReference>
<sequence length="104" mass="11975">MGTGPFKELSQYLVESKFLGSYQHQFTEDFFAKNMYLFDLKQLRADLNLGAWDCSDWRTSKEIAETMLRFLQDANAVMLLSSSKLSALKELIAVLAVYHDDVRI</sequence>
<organism evidence="1 2">
    <name type="scientific">Trifolium medium</name>
    <dbReference type="NCBI Taxonomy" id="97028"/>
    <lineage>
        <taxon>Eukaryota</taxon>
        <taxon>Viridiplantae</taxon>
        <taxon>Streptophyta</taxon>
        <taxon>Embryophyta</taxon>
        <taxon>Tracheophyta</taxon>
        <taxon>Spermatophyta</taxon>
        <taxon>Magnoliopsida</taxon>
        <taxon>eudicotyledons</taxon>
        <taxon>Gunneridae</taxon>
        <taxon>Pentapetalae</taxon>
        <taxon>rosids</taxon>
        <taxon>fabids</taxon>
        <taxon>Fabales</taxon>
        <taxon>Fabaceae</taxon>
        <taxon>Papilionoideae</taxon>
        <taxon>50 kb inversion clade</taxon>
        <taxon>NPAAA clade</taxon>
        <taxon>Hologalegina</taxon>
        <taxon>IRL clade</taxon>
        <taxon>Trifolieae</taxon>
        <taxon>Trifolium</taxon>
    </lineage>
</organism>
<proteinExistence type="predicted"/>
<protein>
    <submittedName>
        <fullName evidence="1">Nucleoporin Nup188-like protein</fullName>
    </submittedName>
</protein>
<dbReference type="GO" id="GO:0006405">
    <property type="term" value="P:RNA export from nucleus"/>
    <property type="evidence" value="ECO:0007669"/>
    <property type="project" value="TreeGrafter"/>
</dbReference>
<accession>A0A392Q5S7</accession>
<dbReference type="PANTHER" id="PTHR31431">
    <property type="entry name" value="NUCLEOPORIN NUP188 HOMOLOG"/>
    <property type="match status" value="1"/>
</dbReference>
<reference evidence="1 2" key="1">
    <citation type="journal article" date="2018" name="Front. Plant Sci.">
        <title>Red Clover (Trifolium pratense) and Zigzag Clover (T. medium) - A Picture of Genomic Similarities and Differences.</title>
        <authorList>
            <person name="Dluhosova J."/>
            <person name="Istvanek J."/>
            <person name="Nedelnik J."/>
            <person name="Repkova J."/>
        </authorList>
    </citation>
    <scope>NUCLEOTIDE SEQUENCE [LARGE SCALE GENOMIC DNA]</scope>
    <source>
        <strain evidence="2">cv. 10/8</strain>
        <tissue evidence="1">Leaf</tissue>
    </source>
</reference>
<dbReference type="GO" id="GO:0044611">
    <property type="term" value="C:nuclear pore inner ring"/>
    <property type="evidence" value="ECO:0007669"/>
    <property type="project" value="TreeGrafter"/>
</dbReference>
<dbReference type="InterPro" id="IPR044840">
    <property type="entry name" value="Nup188"/>
</dbReference>
<dbReference type="EMBL" id="LXQA010115010">
    <property type="protein sequence ID" value="MCI19484.1"/>
    <property type="molecule type" value="Genomic_DNA"/>
</dbReference>
<dbReference type="Proteomes" id="UP000265520">
    <property type="component" value="Unassembled WGS sequence"/>
</dbReference>
<comment type="caution">
    <text evidence="1">The sequence shown here is derived from an EMBL/GenBank/DDBJ whole genome shotgun (WGS) entry which is preliminary data.</text>
</comment>
<evidence type="ECO:0000313" key="2">
    <source>
        <dbReference type="Proteomes" id="UP000265520"/>
    </source>
</evidence>